<keyword evidence="3" id="KW-1185">Reference proteome</keyword>
<keyword evidence="1" id="KW-0472">Membrane</keyword>
<dbReference type="EMBL" id="VUMG01000001">
    <property type="protein sequence ID" value="MSS45136.1"/>
    <property type="molecule type" value="Genomic_DNA"/>
</dbReference>
<proteinExistence type="predicted"/>
<evidence type="ECO:0000256" key="1">
    <source>
        <dbReference type="SAM" id="Phobius"/>
    </source>
</evidence>
<comment type="caution">
    <text evidence="2">The sequence shown here is derived from an EMBL/GenBank/DDBJ whole genome shotgun (WGS) entry which is preliminary data.</text>
</comment>
<evidence type="ECO:0000313" key="2">
    <source>
        <dbReference type="EMBL" id="MSS45136.1"/>
    </source>
</evidence>
<protein>
    <submittedName>
        <fullName evidence="2">Uncharacterized protein</fullName>
    </submittedName>
</protein>
<feature type="transmembrane region" description="Helical" evidence="1">
    <location>
        <begin position="67"/>
        <end position="88"/>
    </location>
</feature>
<feature type="transmembrane region" description="Helical" evidence="1">
    <location>
        <begin position="94"/>
        <end position="111"/>
    </location>
</feature>
<feature type="transmembrane region" description="Helical" evidence="1">
    <location>
        <begin position="27"/>
        <end position="55"/>
    </location>
</feature>
<keyword evidence="1" id="KW-1133">Transmembrane helix</keyword>
<keyword evidence="1" id="KW-0812">Transmembrane</keyword>
<sequence length="124" mass="13574">MLTRLDPRPPAKAGSRSFLDLCRGLGWPWIVILAVGSVWTPLSIPALVIAWWLAWRHPFAAGHLTKALTAVTVAVIIGGAITSPVRTVLEQCAWMSRLGCLIMLGLGFLLIDRQLTPQDPRPSR</sequence>
<evidence type="ECO:0000313" key="3">
    <source>
        <dbReference type="Proteomes" id="UP000466104"/>
    </source>
</evidence>
<dbReference type="Proteomes" id="UP000466104">
    <property type="component" value="Unassembled WGS sequence"/>
</dbReference>
<gene>
    <name evidence="2" type="ORF">FYJ43_03525</name>
</gene>
<accession>A0A7K0J5B9</accession>
<dbReference type="AlphaFoldDB" id="A0A7K0J5B9"/>
<organism evidence="2 3">
    <name type="scientific">Cutibacterium porci</name>
    <dbReference type="NCBI Taxonomy" id="2605781"/>
    <lineage>
        <taxon>Bacteria</taxon>
        <taxon>Bacillati</taxon>
        <taxon>Actinomycetota</taxon>
        <taxon>Actinomycetes</taxon>
        <taxon>Propionibacteriales</taxon>
        <taxon>Propionibacteriaceae</taxon>
        <taxon>Cutibacterium</taxon>
    </lineage>
</organism>
<reference evidence="2 3" key="1">
    <citation type="submission" date="2019-08" db="EMBL/GenBank/DDBJ databases">
        <title>In-depth cultivation of the pig gut microbiome towards novel bacterial diversity and tailored functional studies.</title>
        <authorList>
            <person name="Wylensek D."/>
            <person name="Hitch T.C.A."/>
            <person name="Clavel T."/>
        </authorList>
    </citation>
    <scope>NUCLEOTIDE SEQUENCE [LARGE SCALE GENOMIC DNA]</scope>
    <source>
        <strain evidence="2 3">WCA-380-WT-3A</strain>
    </source>
</reference>
<name>A0A7K0J5B9_9ACTN</name>